<evidence type="ECO:0000256" key="6">
    <source>
        <dbReference type="ARBA" id="ARBA00022552"/>
    </source>
</evidence>
<dbReference type="InterPro" id="IPR029026">
    <property type="entry name" value="tRNA_m1G_MTases_N"/>
</dbReference>
<evidence type="ECO:0000256" key="4">
    <source>
        <dbReference type="ARBA" id="ARBA00013673"/>
    </source>
</evidence>
<reference evidence="15 16" key="1">
    <citation type="journal article" date="2014" name="Front. Genet.">
        <title>Genome and metabolic network of "Candidatus Phaeomarinobacter ectocarpi" Ec32, a new candidate genus of Alphaproteobacteria frequently associated with brown algae.</title>
        <authorList>
            <person name="Dittami S.M."/>
            <person name="Barbeyron T."/>
            <person name="Boyen C."/>
            <person name="Cambefort J."/>
            <person name="Collet G."/>
            <person name="Delage L."/>
            <person name="Gobet A."/>
            <person name="Groisillier A."/>
            <person name="Leblanc C."/>
            <person name="Michel G."/>
            <person name="Scornet D."/>
            <person name="Siegel A."/>
            <person name="Tapia J.E."/>
            <person name="Tonon T."/>
        </authorList>
    </citation>
    <scope>NUCLEOTIDE SEQUENCE [LARGE SCALE GENOMIC DNA]</scope>
    <source>
        <strain evidence="15 16">Ec32</strain>
    </source>
</reference>
<evidence type="ECO:0000256" key="9">
    <source>
        <dbReference type="ARBA" id="ARBA00022691"/>
    </source>
</evidence>
<dbReference type="GO" id="GO:0070042">
    <property type="term" value="F:rRNA (uridine-N3-)-methyltransferase activity"/>
    <property type="evidence" value="ECO:0007669"/>
    <property type="project" value="TreeGrafter"/>
</dbReference>
<proteinExistence type="inferred from homology"/>
<evidence type="ECO:0000256" key="3">
    <source>
        <dbReference type="ARBA" id="ARBA00012328"/>
    </source>
</evidence>
<dbReference type="PATRIC" id="fig|1458461.3.peg.2209"/>
<keyword evidence="9 12" id="KW-0949">S-adenosyl-L-methionine</keyword>
<dbReference type="RefSeq" id="WP_244442936.1">
    <property type="nucleotide sequence ID" value="NZ_HG966617.1"/>
</dbReference>
<evidence type="ECO:0000256" key="1">
    <source>
        <dbReference type="ARBA" id="ARBA00004496"/>
    </source>
</evidence>
<keyword evidence="16" id="KW-1185">Reference proteome</keyword>
<dbReference type="NCBIfam" id="TIGR00046">
    <property type="entry name" value="RsmE family RNA methyltransferase"/>
    <property type="match status" value="1"/>
</dbReference>
<organism evidence="15 16">
    <name type="scientific">Candidatus Phaeomarinibacter ectocarpi</name>
    <dbReference type="NCBI Taxonomy" id="1458461"/>
    <lineage>
        <taxon>Bacteria</taxon>
        <taxon>Pseudomonadati</taxon>
        <taxon>Pseudomonadota</taxon>
        <taxon>Alphaproteobacteria</taxon>
        <taxon>Hyphomicrobiales</taxon>
        <taxon>Parvibaculaceae</taxon>
        <taxon>Candidatus Phaeomarinibacter</taxon>
    </lineage>
</organism>
<dbReference type="EC" id="2.1.1.193" evidence="3 12"/>
<dbReference type="NCBIfam" id="NF008696">
    <property type="entry name" value="PRK11713.3-5"/>
    <property type="match status" value="1"/>
</dbReference>
<evidence type="ECO:0000256" key="2">
    <source>
        <dbReference type="ARBA" id="ARBA00005528"/>
    </source>
</evidence>
<dbReference type="HOGENOM" id="CLU_067442_4_0_5"/>
<dbReference type="InterPro" id="IPR015947">
    <property type="entry name" value="PUA-like_sf"/>
</dbReference>
<evidence type="ECO:0000313" key="15">
    <source>
        <dbReference type="EMBL" id="CDO60417.1"/>
    </source>
</evidence>
<comment type="catalytic activity">
    <reaction evidence="11 12">
        <text>uridine(1498) in 16S rRNA + S-adenosyl-L-methionine = N(3)-methyluridine(1498) in 16S rRNA + S-adenosyl-L-homocysteine + H(+)</text>
        <dbReference type="Rhea" id="RHEA:42920"/>
        <dbReference type="Rhea" id="RHEA-COMP:10283"/>
        <dbReference type="Rhea" id="RHEA-COMP:10284"/>
        <dbReference type="ChEBI" id="CHEBI:15378"/>
        <dbReference type="ChEBI" id="CHEBI:57856"/>
        <dbReference type="ChEBI" id="CHEBI:59789"/>
        <dbReference type="ChEBI" id="CHEBI:65315"/>
        <dbReference type="ChEBI" id="CHEBI:74502"/>
        <dbReference type="EC" id="2.1.1.193"/>
    </reaction>
</comment>
<dbReference type="GO" id="GO:0005737">
    <property type="term" value="C:cytoplasm"/>
    <property type="evidence" value="ECO:0007669"/>
    <property type="project" value="UniProtKB-SubCell"/>
</dbReference>
<feature type="domain" description="Ribosomal RNA small subunit methyltransferase E PUA-like" evidence="14">
    <location>
        <begin position="34"/>
        <end position="80"/>
    </location>
</feature>
<dbReference type="GO" id="GO:0070475">
    <property type="term" value="P:rRNA base methylation"/>
    <property type="evidence" value="ECO:0007669"/>
    <property type="project" value="TreeGrafter"/>
</dbReference>
<name>X5MDR6_9HYPH</name>
<comment type="function">
    <text evidence="10 12">Specifically methylates the N3 position of the uracil ring of uridine 1498 (m3U1498) in 16S rRNA. Acts on the fully assembled 30S ribosomal subunit.</text>
</comment>
<dbReference type="STRING" id="1458461.BN1012_Phect2204"/>
<sequence>MQPVILGDIMSSNRTNLIRLFVAAPLEADVPIDLPSEQAHYLANVMRKKAGDEALAFNGEDGEWLIRLDEIGKKRAQATPVERTRKQTTGPDLHLLFAPLKRARIDYLAQKATEMGAALLQPVVTRRTQAERVKTSRLLANAVEAAEQCNLLFVPTVEEPAKLETVLTRWSRERQILFCDEALPGADVPAPADFLRNLPDGVKQAPWAILIGPEGGFDPAERKMLEAMPNAHPVALGPRIMRADTAVVAAMALWQSVLGDWR</sequence>
<dbReference type="Gene3D" id="3.40.1280.10">
    <property type="match status" value="1"/>
</dbReference>
<protein>
    <recommendedName>
        <fullName evidence="4 12">Ribosomal RNA small subunit methyltransferase E</fullName>
        <ecNumber evidence="3 12">2.1.1.193</ecNumber>
    </recommendedName>
</protein>
<comment type="similarity">
    <text evidence="2 12">Belongs to the RNA methyltransferase RsmE family.</text>
</comment>
<evidence type="ECO:0000313" key="16">
    <source>
        <dbReference type="Proteomes" id="UP000032160"/>
    </source>
</evidence>
<keyword evidence="8 12" id="KW-0808">Transferase</keyword>
<dbReference type="SUPFAM" id="SSF75217">
    <property type="entry name" value="alpha/beta knot"/>
    <property type="match status" value="1"/>
</dbReference>
<dbReference type="InterPro" id="IPR046887">
    <property type="entry name" value="RsmE_PUA-like"/>
</dbReference>
<gene>
    <name evidence="15" type="ORF">BN1012_Phect2204</name>
</gene>
<evidence type="ECO:0000259" key="14">
    <source>
        <dbReference type="Pfam" id="PF20260"/>
    </source>
</evidence>
<dbReference type="SUPFAM" id="SSF88697">
    <property type="entry name" value="PUA domain-like"/>
    <property type="match status" value="1"/>
</dbReference>
<dbReference type="PANTHER" id="PTHR30027">
    <property type="entry name" value="RIBOSOMAL RNA SMALL SUBUNIT METHYLTRANSFERASE E"/>
    <property type="match status" value="1"/>
</dbReference>
<dbReference type="InterPro" id="IPR006700">
    <property type="entry name" value="RsmE"/>
</dbReference>
<dbReference type="CDD" id="cd18084">
    <property type="entry name" value="RsmE-like"/>
    <property type="match status" value="1"/>
</dbReference>
<dbReference type="PANTHER" id="PTHR30027:SF3">
    <property type="entry name" value="16S RRNA (URACIL(1498)-N(3))-METHYLTRANSFERASE"/>
    <property type="match status" value="1"/>
</dbReference>
<evidence type="ECO:0000256" key="12">
    <source>
        <dbReference type="PIRNR" id="PIRNR015601"/>
    </source>
</evidence>
<keyword evidence="5 12" id="KW-0963">Cytoplasm</keyword>
<accession>X5MDR6</accession>
<dbReference type="InterPro" id="IPR046886">
    <property type="entry name" value="RsmE_MTase_dom"/>
</dbReference>
<dbReference type="AlphaFoldDB" id="X5MDR6"/>
<dbReference type="Pfam" id="PF04452">
    <property type="entry name" value="Methyltrans_RNA"/>
    <property type="match status" value="1"/>
</dbReference>
<dbReference type="Pfam" id="PF20260">
    <property type="entry name" value="PUA_4"/>
    <property type="match status" value="1"/>
</dbReference>
<dbReference type="Proteomes" id="UP000032160">
    <property type="component" value="Chromosome I"/>
</dbReference>
<keyword evidence="6 12" id="KW-0698">rRNA processing</keyword>
<evidence type="ECO:0000259" key="13">
    <source>
        <dbReference type="Pfam" id="PF04452"/>
    </source>
</evidence>
<evidence type="ECO:0000256" key="7">
    <source>
        <dbReference type="ARBA" id="ARBA00022603"/>
    </source>
</evidence>
<dbReference type="InterPro" id="IPR029028">
    <property type="entry name" value="Alpha/beta_knot_MTases"/>
</dbReference>
<dbReference type="EMBL" id="HG966617">
    <property type="protein sequence ID" value="CDO60417.1"/>
    <property type="molecule type" value="Genomic_DNA"/>
</dbReference>
<feature type="domain" description="Ribosomal RNA small subunit methyltransferase E methyltransferase" evidence="13">
    <location>
        <begin position="92"/>
        <end position="255"/>
    </location>
</feature>
<evidence type="ECO:0000256" key="8">
    <source>
        <dbReference type="ARBA" id="ARBA00022679"/>
    </source>
</evidence>
<dbReference type="Gene3D" id="2.40.240.20">
    <property type="entry name" value="Hypothetical PUA domain-like, domain 1"/>
    <property type="match status" value="1"/>
</dbReference>
<keyword evidence="7 12" id="KW-0489">Methyltransferase</keyword>
<dbReference type="KEGG" id="pect:BN1012_Phect2204"/>
<evidence type="ECO:0000256" key="11">
    <source>
        <dbReference type="ARBA" id="ARBA00047944"/>
    </source>
</evidence>
<comment type="subcellular location">
    <subcellularLocation>
        <location evidence="1 12">Cytoplasm</location>
    </subcellularLocation>
</comment>
<evidence type="ECO:0000256" key="5">
    <source>
        <dbReference type="ARBA" id="ARBA00022490"/>
    </source>
</evidence>
<evidence type="ECO:0000256" key="10">
    <source>
        <dbReference type="ARBA" id="ARBA00025699"/>
    </source>
</evidence>
<dbReference type="PIRSF" id="PIRSF015601">
    <property type="entry name" value="MTase_slr0722"/>
    <property type="match status" value="1"/>
</dbReference>